<keyword evidence="2" id="KW-1185">Reference proteome</keyword>
<evidence type="ECO:0000313" key="1">
    <source>
        <dbReference type="EMBL" id="KAF6335348.1"/>
    </source>
</evidence>
<proteinExistence type="predicted"/>
<name>A0A7J7WDQ5_PIPKU</name>
<comment type="caution">
    <text evidence="1">The sequence shown here is derived from an EMBL/GenBank/DDBJ whole genome shotgun (WGS) entry which is preliminary data.</text>
</comment>
<reference evidence="1 2" key="1">
    <citation type="journal article" date="2020" name="Nature">
        <title>Six reference-quality genomes reveal evolution of bat adaptations.</title>
        <authorList>
            <person name="Jebb D."/>
            <person name="Huang Z."/>
            <person name="Pippel M."/>
            <person name="Hughes G.M."/>
            <person name="Lavrichenko K."/>
            <person name="Devanna P."/>
            <person name="Winkler S."/>
            <person name="Jermiin L.S."/>
            <person name="Skirmuntt E.C."/>
            <person name="Katzourakis A."/>
            <person name="Burkitt-Gray L."/>
            <person name="Ray D.A."/>
            <person name="Sullivan K.A.M."/>
            <person name="Roscito J.G."/>
            <person name="Kirilenko B.M."/>
            <person name="Davalos L.M."/>
            <person name="Corthals A.P."/>
            <person name="Power M.L."/>
            <person name="Jones G."/>
            <person name="Ransome R.D."/>
            <person name="Dechmann D.K.N."/>
            <person name="Locatelli A.G."/>
            <person name="Puechmaille S.J."/>
            <person name="Fedrigo O."/>
            <person name="Jarvis E.D."/>
            <person name="Hiller M."/>
            <person name="Vernes S.C."/>
            <person name="Myers E.W."/>
            <person name="Teeling E.C."/>
        </authorList>
    </citation>
    <scope>NUCLEOTIDE SEQUENCE [LARGE SCALE GENOMIC DNA]</scope>
    <source>
        <strain evidence="1">MPipKuh1</strain>
        <tissue evidence="1">Flight muscle</tissue>
    </source>
</reference>
<protein>
    <submittedName>
        <fullName evidence="1">Uncharacterized protein</fullName>
    </submittedName>
</protein>
<sequence>MWIHVLPKGNKRPIHSSLLESQKKLTKQDQNCRVDIEEQVMMLSSLIVIKWNKKSLNAYEPKAKLSGRVNHPPRVPFLEVDPGCPLSLLLDTGSFLQGQQTWSWVQPWSLVGVEGKRIENRILGHIDSIYIAQDISASTGSNQFGPTDLLKNNLFI</sequence>
<gene>
    <name evidence="1" type="ORF">mPipKuh1_008031</name>
</gene>
<dbReference type="Proteomes" id="UP000558488">
    <property type="component" value="Unassembled WGS sequence"/>
</dbReference>
<accession>A0A7J7WDQ5</accession>
<evidence type="ECO:0000313" key="2">
    <source>
        <dbReference type="Proteomes" id="UP000558488"/>
    </source>
</evidence>
<dbReference type="EMBL" id="JACAGB010000011">
    <property type="protein sequence ID" value="KAF6335348.1"/>
    <property type="molecule type" value="Genomic_DNA"/>
</dbReference>
<organism evidence="1 2">
    <name type="scientific">Pipistrellus kuhlii</name>
    <name type="common">Kuhl's pipistrelle</name>
    <dbReference type="NCBI Taxonomy" id="59472"/>
    <lineage>
        <taxon>Eukaryota</taxon>
        <taxon>Metazoa</taxon>
        <taxon>Chordata</taxon>
        <taxon>Craniata</taxon>
        <taxon>Vertebrata</taxon>
        <taxon>Euteleostomi</taxon>
        <taxon>Mammalia</taxon>
        <taxon>Eutheria</taxon>
        <taxon>Laurasiatheria</taxon>
        <taxon>Chiroptera</taxon>
        <taxon>Yangochiroptera</taxon>
        <taxon>Vespertilionidae</taxon>
        <taxon>Pipistrellus</taxon>
    </lineage>
</organism>
<dbReference type="AlphaFoldDB" id="A0A7J7WDQ5"/>